<protein>
    <recommendedName>
        <fullName evidence="1">N-acetyltransferase domain-containing protein</fullName>
    </recommendedName>
</protein>
<evidence type="ECO:0000313" key="2">
    <source>
        <dbReference type="EMBL" id="GGB93426.1"/>
    </source>
</evidence>
<proteinExistence type="predicted"/>
<evidence type="ECO:0000313" key="3">
    <source>
        <dbReference type="Proteomes" id="UP000629025"/>
    </source>
</evidence>
<accession>A0ABQ1KER4</accession>
<dbReference type="EMBL" id="BMIJ01000003">
    <property type="protein sequence ID" value="GGB93426.1"/>
    <property type="molecule type" value="Genomic_DNA"/>
</dbReference>
<dbReference type="Proteomes" id="UP000629025">
    <property type="component" value="Unassembled WGS sequence"/>
</dbReference>
<evidence type="ECO:0000259" key="1">
    <source>
        <dbReference type="PROSITE" id="PS51186"/>
    </source>
</evidence>
<reference evidence="3" key="1">
    <citation type="journal article" date="2019" name="Int. J. Syst. Evol. Microbiol.">
        <title>The Global Catalogue of Microorganisms (GCM) 10K type strain sequencing project: providing services to taxonomists for standard genome sequencing and annotation.</title>
        <authorList>
            <consortium name="The Broad Institute Genomics Platform"/>
            <consortium name="The Broad Institute Genome Sequencing Center for Infectious Disease"/>
            <person name="Wu L."/>
            <person name="Ma J."/>
        </authorList>
    </citation>
    <scope>NUCLEOTIDE SEQUENCE [LARGE SCALE GENOMIC DNA]</scope>
    <source>
        <strain evidence="3">CGMCC 1.15341</strain>
    </source>
</reference>
<dbReference type="InterPro" id="IPR016181">
    <property type="entry name" value="Acyl_CoA_acyltransferase"/>
</dbReference>
<name>A0ABQ1KER4_9GAMM</name>
<feature type="domain" description="N-acetyltransferase" evidence="1">
    <location>
        <begin position="15"/>
        <end position="162"/>
    </location>
</feature>
<dbReference type="SUPFAM" id="SSF55729">
    <property type="entry name" value="Acyl-CoA N-acyltransferases (Nat)"/>
    <property type="match status" value="1"/>
</dbReference>
<dbReference type="RefSeq" id="WP_229680676.1">
    <property type="nucleotide sequence ID" value="NZ_BMIJ01000003.1"/>
</dbReference>
<sequence>MARKKYQGMSEVEFLSFKQVNPDDFMAIVNEDSLRTHLIDHPYFDSASLQAWMDEKINIDSIQGCRIRAVFIDGELAGWCGIQPDDNGFELAIVISQEFWGFGISIFKSLIGWANEIGHKEVLFHLLDSRPEYKSLNKISSKVHKTEQLGRCFTTYYIPVGK</sequence>
<gene>
    <name evidence="2" type="ORF">GCM10011352_19370</name>
</gene>
<organism evidence="2 3">
    <name type="scientific">Marinobacterium zhoushanense</name>
    <dbReference type="NCBI Taxonomy" id="1679163"/>
    <lineage>
        <taxon>Bacteria</taxon>
        <taxon>Pseudomonadati</taxon>
        <taxon>Pseudomonadota</taxon>
        <taxon>Gammaproteobacteria</taxon>
        <taxon>Oceanospirillales</taxon>
        <taxon>Oceanospirillaceae</taxon>
        <taxon>Marinobacterium</taxon>
    </lineage>
</organism>
<comment type="caution">
    <text evidence="2">The sequence shown here is derived from an EMBL/GenBank/DDBJ whole genome shotgun (WGS) entry which is preliminary data.</text>
</comment>
<keyword evidence="3" id="KW-1185">Reference proteome</keyword>
<dbReference type="InterPro" id="IPR000182">
    <property type="entry name" value="GNAT_dom"/>
</dbReference>
<dbReference type="Gene3D" id="3.40.630.30">
    <property type="match status" value="1"/>
</dbReference>
<dbReference type="PROSITE" id="PS51186">
    <property type="entry name" value="GNAT"/>
    <property type="match status" value="1"/>
</dbReference>